<evidence type="ECO:0000313" key="2">
    <source>
        <dbReference type="Proteomes" id="UP001246858"/>
    </source>
</evidence>
<organism evidence="1 2">
    <name type="scientific">Pedobacter africanus</name>
    <dbReference type="NCBI Taxonomy" id="151894"/>
    <lineage>
        <taxon>Bacteria</taxon>
        <taxon>Pseudomonadati</taxon>
        <taxon>Bacteroidota</taxon>
        <taxon>Sphingobacteriia</taxon>
        <taxon>Sphingobacteriales</taxon>
        <taxon>Sphingobacteriaceae</taxon>
        <taxon>Pedobacter</taxon>
    </lineage>
</organism>
<comment type="caution">
    <text evidence="1">The sequence shown here is derived from an EMBL/GenBank/DDBJ whole genome shotgun (WGS) entry which is preliminary data.</text>
</comment>
<evidence type="ECO:0000313" key="1">
    <source>
        <dbReference type="EMBL" id="MDR6786450.1"/>
    </source>
</evidence>
<keyword evidence="2" id="KW-1185">Reference proteome</keyword>
<name>A0ACC6L4V9_9SPHI</name>
<dbReference type="EMBL" id="JAVDTF010000007">
    <property type="protein sequence ID" value="MDR6786450.1"/>
    <property type="molecule type" value="Genomic_DNA"/>
</dbReference>
<accession>A0ACC6L4V9</accession>
<gene>
    <name evidence="1" type="ORF">J2X78_005045</name>
</gene>
<reference evidence="1" key="1">
    <citation type="submission" date="2023-07" db="EMBL/GenBank/DDBJ databases">
        <title>Sorghum-associated microbial communities from plants grown in Nebraska, USA.</title>
        <authorList>
            <person name="Schachtman D."/>
        </authorList>
    </citation>
    <scope>NUCLEOTIDE SEQUENCE</scope>
    <source>
        <strain evidence="1">2697</strain>
    </source>
</reference>
<protein>
    <submittedName>
        <fullName evidence="1">Pimeloyl-ACP methyl ester carboxylesterase</fullName>
    </submittedName>
</protein>
<proteinExistence type="predicted"/>
<sequence length="475" mass="53372">MKKKLSLIIILTGIFVNVYGRCEPLHGLYEAKILLPANDTLLLVLEIDQKNTDSFAGYLTIPKYGQERLKLEKCSISGDSIFFKYSRFDIAFKGKYAPSVIEGIYSSGGDFKTRFNHIDLSKRRPQTPQPPFSYLTKDISFYNKDSLIKYSGTLTIPENKGKFPAVILLTGSGAQDRDETMFYHKPFFVLADYLTKRGIAVLRLDDRGVGGTTGGRSENTTNDFASDALEAVGFLKKNKNIDSASIGFIGHSEGGATAFMAANRSPDIAFIVSLASPAVSGKELALKQFEQGLRAREKDTLVVNNVLRFWDKTFTIINTTNNRSELEASITKAFKEWLVTYQNSSKSLTLMGFDFSNINNQSAVDKFLSKKIVPYLQPWTRYFLSYNPDQLLSKLKIPILALNGDRDENVDADINLPRFKSLAERYSLQIDIVKEKNLNHFLQTCNDGSITKVYGNPETISVKVLDAIYKWVDHH</sequence>
<dbReference type="Proteomes" id="UP001246858">
    <property type="component" value="Unassembled WGS sequence"/>
</dbReference>